<reference evidence="2" key="1">
    <citation type="submission" date="2022-11" db="UniProtKB">
        <authorList>
            <consortium name="WormBaseParasite"/>
        </authorList>
    </citation>
    <scope>IDENTIFICATION</scope>
</reference>
<organism evidence="1 2">
    <name type="scientific">Globodera rostochiensis</name>
    <name type="common">Golden nematode worm</name>
    <name type="synonym">Heterodera rostochiensis</name>
    <dbReference type="NCBI Taxonomy" id="31243"/>
    <lineage>
        <taxon>Eukaryota</taxon>
        <taxon>Metazoa</taxon>
        <taxon>Ecdysozoa</taxon>
        <taxon>Nematoda</taxon>
        <taxon>Chromadorea</taxon>
        <taxon>Rhabditida</taxon>
        <taxon>Tylenchina</taxon>
        <taxon>Tylenchomorpha</taxon>
        <taxon>Tylenchoidea</taxon>
        <taxon>Heteroderidae</taxon>
        <taxon>Heteroderinae</taxon>
        <taxon>Globodera</taxon>
    </lineage>
</organism>
<name>A0A914IB94_GLORO</name>
<sequence length="155" mass="18095">MSYDVKTIEEKIAQKLGVSRTTIYIWKHQFGAPKKQKRHTEAEKAEFVKQFYKIETENPQIRYYFPEFLIRARTGFELSSPGSPESGYFWDPVSEREMDIGGPIDNVQRHGGSERSTSSANSLNDIPWKWNVFGKKRNEHIGKIVQMLNTFFPFL</sequence>
<proteinExistence type="predicted"/>
<dbReference type="Proteomes" id="UP000887572">
    <property type="component" value="Unplaced"/>
</dbReference>
<accession>A0A914IB94</accession>
<keyword evidence="1" id="KW-1185">Reference proteome</keyword>
<evidence type="ECO:0000313" key="2">
    <source>
        <dbReference type="WBParaSite" id="Gr19_v10_g9245.t1"/>
    </source>
</evidence>
<dbReference type="AlphaFoldDB" id="A0A914IB94"/>
<protein>
    <submittedName>
        <fullName evidence="2">Uncharacterized protein</fullName>
    </submittedName>
</protein>
<dbReference type="WBParaSite" id="Gr19_v10_g9245.t1">
    <property type="protein sequence ID" value="Gr19_v10_g9245.t1"/>
    <property type="gene ID" value="Gr19_v10_g9245"/>
</dbReference>
<evidence type="ECO:0000313" key="1">
    <source>
        <dbReference type="Proteomes" id="UP000887572"/>
    </source>
</evidence>